<dbReference type="Gene3D" id="3.10.180.10">
    <property type="entry name" value="2,3-Dihydroxybiphenyl 1,2-Dioxygenase, domain 1"/>
    <property type="match status" value="1"/>
</dbReference>
<organism evidence="2 3">
    <name type="scientific">Actinoplanes missouriensis (strain ATCC 14538 / DSM 43046 / CBS 188.64 / JCM 3121 / NBRC 102363 / NCIMB 12654 / NRRL B-3342 / UNCC 431)</name>
    <dbReference type="NCBI Taxonomy" id="512565"/>
    <lineage>
        <taxon>Bacteria</taxon>
        <taxon>Bacillati</taxon>
        <taxon>Actinomycetota</taxon>
        <taxon>Actinomycetes</taxon>
        <taxon>Micromonosporales</taxon>
        <taxon>Micromonosporaceae</taxon>
        <taxon>Actinoplanes</taxon>
    </lineage>
</organism>
<protein>
    <recommendedName>
        <fullName evidence="4">Glyoxalase-like domain-containing protein</fullName>
    </recommendedName>
</protein>
<gene>
    <name evidence="2" type="ordered locus">AMIS_63600</name>
</gene>
<dbReference type="STRING" id="512565.AMIS_63600"/>
<evidence type="ECO:0000313" key="3">
    <source>
        <dbReference type="Proteomes" id="UP000007882"/>
    </source>
</evidence>
<dbReference type="InterPro" id="IPR029068">
    <property type="entry name" value="Glyas_Bleomycin-R_OHBP_Dase"/>
</dbReference>
<dbReference type="Proteomes" id="UP000007882">
    <property type="component" value="Chromosome"/>
</dbReference>
<feature type="region of interest" description="Disordered" evidence="1">
    <location>
        <begin position="79"/>
        <end position="112"/>
    </location>
</feature>
<name>I0HEZ3_ACTM4</name>
<dbReference type="EMBL" id="AP012319">
    <property type="protein sequence ID" value="BAL91580.1"/>
    <property type="molecule type" value="Genomic_DNA"/>
</dbReference>
<dbReference type="KEGG" id="ams:AMIS_63600"/>
<keyword evidence="3" id="KW-1185">Reference proteome</keyword>
<accession>I0HEZ3</accession>
<dbReference type="HOGENOM" id="CLU_2140502_0_0_11"/>
<dbReference type="eggNOG" id="COG3324">
    <property type="taxonomic scope" value="Bacteria"/>
</dbReference>
<reference evidence="2 3" key="1">
    <citation type="submission" date="2012-02" db="EMBL/GenBank/DDBJ databases">
        <title>Complete genome sequence of Actinoplanes missouriensis 431 (= NBRC 102363).</title>
        <authorList>
            <person name="Ohnishi Y."/>
            <person name="Ishikawa J."/>
            <person name="Sekine M."/>
            <person name="Hosoyama A."/>
            <person name="Harada T."/>
            <person name="Narita H."/>
            <person name="Hata T."/>
            <person name="Konno Y."/>
            <person name="Tutikane K."/>
            <person name="Fujita N."/>
            <person name="Horinouchi S."/>
            <person name="Hayakawa M."/>
        </authorList>
    </citation>
    <scope>NUCLEOTIDE SEQUENCE [LARGE SCALE GENOMIC DNA]</scope>
    <source>
        <strain evidence="3">ATCC 14538 / DSM 43046 / CBS 188.64 / JCM 3121 / NBRC 102363 / NCIMB 12654 / NRRL B-3342 / UNCC 431</strain>
    </source>
</reference>
<dbReference type="SUPFAM" id="SSF54593">
    <property type="entry name" value="Glyoxalase/Bleomycin resistance protein/Dihydroxybiphenyl dioxygenase"/>
    <property type="match status" value="1"/>
</dbReference>
<evidence type="ECO:0008006" key="4">
    <source>
        <dbReference type="Google" id="ProtNLM"/>
    </source>
</evidence>
<proteinExistence type="predicted"/>
<evidence type="ECO:0000256" key="1">
    <source>
        <dbReference type="SAM" id="MobiDB-lite"/>
    </source>
</evidence>
<dbReference type="AlphaFoldDB" id="I0HEZ3"/>
<evidence type="ECO:0000313" key="2">
    <source>
        <dbReference type="EMBL" id="BAL91580.1"/>
    </source>
</evidence>
<sequence>MDHPVVTKRVQCRRVLKQLGMSTMERLMRIRGYAPLTPCWVELASADPARAAEFYGELFGWESAGDRFKLGGRAVAGLSRSMPERPDGWLTHLSTPDPTRRSSRSPSPAATA</sequence>